<name>A0A127Q0E6_9BURK</name>
<evidence type="ECO:0000313" key="2">
    <source>
        <dbReference type="Proteomes" id="UP000074561"/>
    </source>
</evidence>
<dbReference type="PATRIC" id="fig|279113.9.peg.714"/>
<gene>
    <name evidence="1" type="ORF">CPter91_0707</name>
</gene>
<dbReference type="AlphaFoldDB" id="A0A127Q0E6"/>
<protein>
    <submittedName>
        <fullName evidence="1">Uncharacterized protein</fullName>
    </submittedName>
</protein>
<evidence type="ECO:0000313" key="1">
    <source>
        <dbReference type="EMBL" id="AMP03102.1"/>
    </source>
</evidence>
<dbReference type="STRING" id="279113.CPter91_0707"/>
<sequence>MQSLYRKIARLRGIRTTFIDRRGRQFSQLMQDDKRQCEKLHCTTRHPTDKEH</sequence>
<organism evidence="1 2">
    <name type="scientific">Collimonas pratensis</name>
    <dbReference type="NCBI Taxonomy" id="279113"/>
    <lineage>
        <taxon>Bacteria</taxon>
        <taxon>Pseudomonadati</taxon>
        <taxon>Pseudomonadota</taxon>
        <taxon>Betaproteobacteria</taxon>
        <taxon>Burkholderiales</taxon>
        <taxon>Oxalobacteraceae</taxon>
        <taxon>Collimonas</taxon>
    </lineage>
</organism>
<accession>A0A127Q0E6</accession>
<reference evidence="1 2" key="1">
    <citation type="submission" date="2015-11" db="EMBL/GenBank/DDBJ databases">
        <title>Exploring the genomic traits of fungus-feeding bacterial genus Collimonas.</title>
        <authorList>
            <person name="Song C."/>
            <person name="Schmidt R."/>
            <person name="de Jager V."/>
            <person name="Krzyzanowska D."/>
            <person name="Jongedijk E."/>
            <person name="Cankar K."/>
            <person name="Beekwilder J."/>
            <person name="van Veen A."/>
            <person name="de Boer W."/>
            <person name="van Veen J.A."/>
            <person name="Garbeva P."/>
        </authorList>
    </citation>
    <scope>NUCLEOTIDE SEQUENCE [LARGE SCALE GENOMIC DNA]</scope>
    <source>
        <strain evidence="1 2">Ter91</strain>
    </source>
</reference>
<dbReference type="EMBL" id="CP013234">
    <property type="protein sequence ID" value="AMP03102.1"/>
    <property type="molecule type" value="Genomic_DNA"/>
</dbReference>
<dbReference type="KEGG" id="cpra:CPter91_0707"/>
<proteinExistence type="predicted"/>
<dbReference type="Proteomes" id="UP000074561">
    <property type="component" value="Chromosome"/>
</dbReference>